<proteinExistence type="predicted"/>
<evidence type="ECO:0000313" key="2">
    <source>
        <dbReference type="Proteomes" id="UP001164539"/>
    </source>
</evidence>
<protein>
    <submittedName>
        <fullName evidence="1">TIR disease resistance protein</fullName>
    </submittedName>
</protein>
<organism evidence="1 2">
    <name type="scientific">Melia azedarach</name>
    <name type="common">Chinaberry tree</name>
    <dbReference type="NCBI Taxonomy" id="155640"/>
    <lineage>
        <taxon>Eukaryota</taxon>
        <taxon>Viridiplantae</taxon>
        <taxon>Streptophyta</taxon>
        <taxon>Embryophyta</taxon>
        <taxon>Tracheophyta</taxon>
        <taxon>Spermatophyta</taxon>
        <taxon>Magnoliopsida</taxon>
        <taxon>eudicotyledons</taxon>
        <taxon>Gunneridae</taxon>
        <taxon>Pentapetalae</taxon>
        <taxon>rosids</taxon>
        <taxon>malvids</taxon>
        <taxon>Sapindales</taxon>
        <taxon>Meliaceae</taxon>
        <taxon>Melia</taxon>
    </lineage>
</organism>
<dbReference type="Proteomes" id="UP001164539">
    <property type="component" value="Chromosome 6"/>
</dbReference>
<gene>
    <name evidence="1" type="ORF">OWV82_012142</name>
</gene>
<accession>A0ACC1Y164</accession>
<dbReference type="EMBL" id="CM051399">
    <property type="protein sequence ID" value="KAJ4717230.1"/>
    <property type="molecule type" value="Genomic_DNA"/>
</dbReference>
<reference evidence="1 2" key="1">
    <citation type="journal article" date="2023" name="Science">
        <title>Complex scaffold remodeling in plant triterpene biosynthesis.</title>
        <authorList>
            <person name="De La Pena R."/>
            <person name="Hodgson H."/>
            <person name="Liu J.C."/>
            <person name="Stephenson M.J."/>
            <person name="Martin A.C."/>
            <person name="Owen C."/>
            <person name="Harkess A."/>
            <person name="Leebens-Mack J."/>
            <person name="Jimenez L.E."/>
            <person name="Osbourn A."/>
            <person name="Sattely E.S."/>
        </authorList>
    </citation>
    <scope>NUCLEOTIDE SEQUENCE [LARGE SCALE GENOMIC DNA]</scope>
    <source>
        <strain evidence="2">cv. JPN11</strain>
        <tissue evidence="1">Leaf</tissue>
    </source>
</reference>
<name>A0ACC1Y164_MELAZ</name>
<comment type="caution">
    <text evidence="1">The sequence shown here is derived from an EMBL/GenBank/DDBJ whole genome shotgun (WGS) entry which is preliminary data.</text>
</comment>
<keyword evidence="2" id="KW-1185">Reference proteome</keyword>
<sequence length="157" mass="18698">MTIQSASSSIITSPYFGWTYDVFLSFRGEDTRQRFTDHLYAALNRKGIFVFRDDNELKRGKFIRPELFKAIEESRFSIIIFSKNYAYSTWCLDELVKIVEDQHTSNQQMVFPIFYGVEPTVIRKQIGDFQEAFIEHENAFRDDIERVQKWRNALKEE</sequence>
<evidence type="ECO:0000313" key="1">
    <source>
        <dbReference type="EMBL" id="KAJ4717230.1"/>
    </source>
</evidence>